<keyword evidence="3" id="KW-1185">Reference proteome</keyword>
<evidence type="ECO:0000256" key="1">
    <source>
        <dbReference type="SAM" id="MobiDB-lite"/>
    </source>
</evidence>
<feature type="region of interest" description="Disordered" evidence="1">
    <location>
        <begin position="1"/>
        <end position="20"/>
    </location>
</feature>
<protein>
    <submittedName>
        <fullName evidence="2">25272_t:CDS:1</fullName>
    </submittedName>
</protein>
<evidence type="ECO:0000313" key="2">
    <source>
        <dbReference type="EMBL" id="CAG8795727.1"/>
    </source>
</evidence>
<dbReference type="Proteomes" id="UP000789901">
    <property type="component" value="Unassembled WGS sequence"/>
</dbReference>
<proteinExistence type="predicted"/>
<evidence type="ECO:0000313" key="3">
    <source>
        <dbReference type="Proteomes" id="UP000789901"/>
    </source>
</evidence>
<organism evidence="2 3">
    <name type="scientific">Gigaspora margarita</name>
    <dbReference type="NCBI Taxonomy" id="4874"/>
    <lineage>
        <taxon>Eukaryota</taxon>
        <taxon>Fungi</taxon>
        <taxon>Fungi incertae sedis</taxon>
        <taxon>Mucoromycota</taxon>
        <taxon>Glomeromycotina</taxon>
        <taxon>Glomeromycetes</taxon>
        <taxon>Diversisporales</taxon>
        <taxon>Gigasporaceae</taxon>
        <taxon>Gigaspora</taxon>
    </lineage>
</organism>
<reference evidence="2 3" key="1">
    <citation type="submission" date="2021-06" db="EMBL/GenBank/DDBJ databases">
        <authorList>
            <person name="Kallberg Y."/>
            <person name="Tangrot J."/>
            <person name="Rosling A."/>
        </authorList>
    </citation>
    <scope>NUCLEOTIDE SEQUENCE [LARGE SCALE GENOMIC DNA]</scope>
    <source>
        <strain evidence="2 3">120-4 pot B 10/14</strain>
    </source>
</reference>
<feature type="compositionally biased region" description="Polar residues" evidence="1">
    <location>
        <begin position="1"/>
        <end position="10"/>
    </location>
</feature>
<dbReference type="EMBL" id="CAJVQB010020914">
    <property type="protein sequence ID" value="CAG8795727.1"/>
    <property type="molecule type" value="Genomic_DNA"/>
</dbReference>
<gene>
    <name evidence="2" type="ORF">GMARGA_LOCUS22044</name>
</gene>
<feature type="non-terminal residue" evidence="2">
    <location>
        <position position="1"/>
    </location>
</feature>
<comment type="caution">
    <text evidence="2">The sequence shown here is derived from an EMBL/GenBank/DDBJ whole genome shotgun (WGS) entry which is preliminary data.</text>
</comment>
<accession>A0ABN7VRT0</accession>
<sequence>SQVANSQPLESNDLDIDEISSNLESETNSYTYKINKKIEDLKKEFEQNHNKLTIKEYCYKRAIFEYLSLLSYNNGHGKIKASLEISQKVFINGEYWLLNNKLPQSRHGKYQKTIRIIDDEDI</sequence>
<name>A0ABN7VRT0_GIGMA</name>